<evidence type="ECO:0000313" key="4">
    <source>
        <dbReference type="Proteomes" id="UP000316095"/>
    </source>
</evidence>
<dbReference type="PANTHER" id="PTHR30093:SF2">
    <property type="entry name" value="TYPE II SECRETION SYSTEM PROTEIN H"/>
    <property type="match status" value="1"/>
</dbReference>
<dbReference type="Pfam" id="PF07596">
    <property type="entry name" value="SBP_bac_10"/>
    <property type="match status" value="1"/>
</dbReference>
<dbReference type="AlphaFoldDB" id="A0A5C5XJ58"/>
<protein>
    <submittedName>
        <fullName evidence="3">Putative major pilin subunit</fullName>
    </submittedName>
</protein>
<accession>A0A5C5XJ58</accession>
<dbReference type="NCBIfam" id="TIGR02532">
    <property type="entry name" value="IV_pilin_GFxxxE"/>
    <property type="match status" value="1"/>
</dbReference>
<evidence type="ECO:0000313" key="3">
    <source>
        <dbReference type="EMBL" id="TWT62391.1"/>
    </source>
</evidence>
<reference evidence="3 4" key="1">
    <citation type="submission" date="2019-02" db="EMBL/GenBank/DDBJ databases">
        <title>Deep-cultivation of Planctomycetes and their phenomic and genomic characterization uncovers novel biology.</title>
        <authorList>
            <person name="Wiegand S."/>
            <person name="Jogler M."/>
            <person name="Boedeker C."/>
            <person name="Pinto D."/>
            <person name="Vollmers J."/>
            <person name="Rivas-Marin E."/>
            <person name="Kohn T."/>
            <person name="Peeters S.H."/>
            <person name="Heuer A."/>
            <person name="Rast P."/>
            <person name="Oberbeckmann S."/>
            <person name="Bunk B."/>
            <person name="Jeske O."/>
            <person name="Meyerdierks A."/>
            <person name="Storesund J.E."/>
            <person name="Kallscheuer N."/>
            <person name="Luecker S."/>
            <person name="Lage O.M."/>
            <person name="Pohl T."/>
            <person name="Merkel B.J."/>
            <person name="Hornburger P."/>
            <person name="Mueller R.-W."/>
            <person name="Bruemmer F."/>
            <person name="Labrenz M."/>
            <person name="Spormann A.M."/>
            <person name="Op Den Camp H."/>
            <person name="Overmann J."/>
            <person name="Amann R."/>
            <person name="Jetten M.S.M."/>
            <person name="Mascher T."/>
            <person name="Medema M.H."/>
            <person name="Devos D.P."/>
            <person name="Kaster A.-K."/>
            <person name="Ovreas L."/>
            <person name="Rohde M."/>
            <person name="Galperin M.Y."/>
            <person name="Jogler C."/>
        </authorList>
    </citation>
    <scope>NUCLEOTIDE SEQUENCE [LARGE SCALE GENOMIC DNA]</scope>
    <source>
        <strain evidence="3 4">Pan54</strain>
    </source>
</reference>
<comment type="caution">
    <text evidence="3">The sequence shown here is derived from an EMBL/GenBank/DDBJ whole genome shotgun (WGS) entry which is preliminary data.</text>
</comment>
<keyword evidence="1" id="KW-0472">Membrane</keyword>
<organism evidence="3 4">
    <name type="scientific">Rubinisphaera italica</name>
    <dbReference type="NCBI Taxonomy" id="2527969"/>
    <lineage>
        <taxon>Bacteria</taxon>
        <taxon>Pseudomonadati</taxon>
        <taxon>Planctomycetota</taxon>
        <taxon>Planctomycetia</taxon>
        <taxon>Planctomycetales</taxon>
        <taxon>Planctomycetaceae</taxon>
        <taxon>Rubinisphaera</taxon>
    </lineage>
</organism>
<dbReference type="InterPro" id="IPR045584">
    <property type="entry name" value="Pilin-like"/>
</dbReference>
<dbReference type="Proteomes" id="UP000316095">
    <property type="component" value="Unassembled WGS sequence"/>
</dbReference>
<dbReference type="Gene3D" id="3.30.700.10">
    <property type="entry name" value="Glycoprotein, Type 4 Pilin"/>
    <property type="match status" value="1"/>
</dbReference>
<keyword evidence="1" id="KW-0812">Transmembrane</keyword>
<dbReference type="EMBL" id="SJPG01000001">
    <property type="protein sequence ID" value="TWT62391.1"/>
    <property type="molecule type" value="Genomic_DNA"/>
</dbReference>
<gene>
    <name evidence="3" type="ORF">Pan54_31330</name>
</gene>
<feature type="domain" description="DUF1559" evidence="2">
    <location>
        <begin position="37"/>
        <end position="320"/>
    </location>
</feature>
<keyword evidence="4" id="KW-1185">Reference proteome</keyword>
<dbReference type="Pfam" id="PF07963">
    <property type="entry name" value="N_methyl"/>
    <property type="match status" value="1"/>
</dbReference>
<dbReference type="InterPro" id="IPR011453">
    <property type="entry name" value="DUF1559"/>
</dbReference>
<dbReference type="RefSeq" id="WP_315852382.1">
    <property type="nucleotide sequence ID" value="NZ_SJPG01000001.1"/>
</dbReference>
<evidence type="ECO:0000259" key="2">
    <source>
        <dbReference type="Pfam" id="PF07596"/>
    </source>
</evidence>
<name>A0A5C5XJ58_9PLAN</name>
<dbReference type="NCBIfam" id="TIGR04294">
    <property type="entry name" value="pre_pil_HX9DG"/>
    <property type="match status" value="1"/>
</dbReference>
<keyword evidence="1" id="KW-1133">Transmembrane helix</keyword>
<proteinExistence type="predicted"/>
<dbReference type="InterPro" id="IPR027558">
    <property type="entry name" value="Pre_pil_HX9DG_C"/>
</dbReference>
<sequence length="350" mass="37909">MMNLRLQVPRKAFTLIELLVVIAIIAILVALLLPAVQQAREAARRSSCKNNLKQIGLALHNYHDTYRVFPPGYINQFDDPQPTNSGEYSTAVGAERSAWSWGAFVLPFVEQSALYDVLQVGDIRIKNALATPALLSNMQNPISSFRCPSDTAPDVNTSKQVQDSAGTARNIATANYVASNSSRRWHSSGSWVTGPGLGELSQWGTPPNANQSPNGMFWRNSKVRMRDITDGTSNTVMVGERAWELNNPAGATFNCRAGTVLGTRITNEQSEVHRGLAAATTAINFANGNCNKGFSSRHTGGAQFVLADGSVRFLSENLDQNNATFGGTNAVDSTFERLVARNDGQVVGEF</sequence>
<evidence type="ECO:0000256" key="1">
    <source>
        <dbReference type="SAM" id="Phobius"/>
    </source>
</evidence>
<dbReference type="SUPFAM" id="SSF54523">
    <property type="entry name" value="Pili subunits"/>
    <property type="match status" value="1"/>
</dbReference>
<feature type="transmembrane region" description="Helical" evidence="1">
    <location>
        <begin position="12"/>
        <end position="36"/>
    </location>
</feature>
<dbReference type="PANTHER" id="PTHR30093">
    <property type="entry name" value="GENERAL SECRETION PATHWAY PROTEIN G"/>
    <property type="match status" value="1"/>
</dbReference>
<dbReference type="InterPro" id="IPR012902">
    <property type="entry name" value="N_methyl_site"/>
</dbReference>